<gene>
    <name evidence="4" type="ORF">PSA01_65760</name>
</gene>
<feature type="domain" description="Transposase IS4-like" evidence="2">
    <location>
        <begin position="109"/>
        <end position="326"/>
    </location>
</feature>
<evidence type="ECO:0000313" key="5">
    <source>
        <dbReference type="Proteomes" id="UP000320693"/>
    </source>
</evidence>
<accession>A0ABQ0S9E0</accession>
<feature type="transmembrane region" description="Helical" evidence="1">
    <location>
        <begin position="27"/>
        <end position="47"/>
    </location>
</feature>
<evidence type="ECO:0000256" key="1">
    <source>
        <dbReference type="SAM" id="Phobius"/>
    </source>
</evidence>
<keyword evidence="1" id="KW-0472">Membrane</keyword>
<comment type="caution">
    <text evidence="4">The sequence shown here is derived from an EMBL/GenBank/DDBJ whole genome shotgun (WGS) entry which is preliminary data.</text>
</comment>
<feature type="domain" description="Transposase IS4 N-terminal" evidence="3">
    <location>
        <begin position="1"/>
        <end position="91"/>
    </location>
</feature>
<dbReference type="InterPro" id="IPR002559">
    <property type="entry name" value="Transposase_11"/>
</dbReference>
<dbReference type="Proteomes" id="UP000320693">
    <property type="component" value="Unassembled WGS sequence"/>
</dbReference>
<evidence type="ECO:0000259" key="2">
    <source>
        <dbReference type="Pfam" id="PF01609"/>
    </source>
</evidence>
<name>A0ABQ0S9E0_9PSEU</name>
<dbReference type="InterPro" id="IPR012337">
    <property type="entry name" value="RNaseH-like_sf"/>
</dbReference>
<reference evidence="4 5" key="1">
    <citation type="submission" date="2019-06" db="EMBL/GenBank/DDBJ databases">
        <title>Whole genome shotgun sequence of Pseudonocardia saturnea NBRC 14499.</title>
        <authorList>
            <person name="Hosoyama A."/>
            <person name="Uohara A."/>
            <person name="Ohji S."/>
            <person name="Ichikawa N."/>
        </authorList>
    </citation>
    <scope>NUCLEOTIDE SEQUENCE [LARGE SCALE GENOMIC DNA]</scope>
    <source>
        <strain evidence="4 5">NBRC 14499</strain>
    </source>
</reference>
<dbReference type="EMBL" id="BJNH01000135">
    <property type="protein sequence ID" value="GEC29547.1"/>
    <property type="molecule type" value="Genomic_DNA"/>
</dbReference>
<keyword evidence="1" id="KW-1133">Transmembrane helix</keyword>
<protein>
    <submittedName>
        <fullName evidence="4">Transposase</fullName>
    </submittedName>
</protein>
<proteinExistence type="predicted"/>
<organism evidence="4 5">
    <name type="scientific">Pseudonocardia saturnea</name>
    <dbReference type="NCBI Taxonomy" id="33909"/>
    <lineage>
        <taxon>Bacteria</taxon>
        <taxon>Bacillati</taxon>
        <taxon>Actinomycetota</taxon>
        <taxon>Actinomycetes</taxon>
        <taxon>Pseudonocardiales</taxon>
        <taxon>Pseudonocardiaceae</taxon>
        <taxon>Pseudonocardia</taxon>
    </lineage>
</organism>
<evidence type="ECO:0000259" key="3">
    <source>
        <dbReference type="Pfam" id="PF13006"/>
    </source>
</evidence>
<dbReference type="InterPro" id="IPR024473">
    <property type="entry name" value="Transposases_IS4_N"/>
</dbReference>
<dbReference type="PANTHER" id="PTHR37529:SF1">
    <property type="entry name" value="TRANSPOSASE INSG FOR INSERTION SEQUENCE ELEMENT IS4-RELATED"/>
    <property type="match status" value="1"/>
</dbReference>
<dbReference type="Pfam" id="PF01609">
    <property type="entry name" value="DDE_Tnp_1"/>
    <property type="match status" value="1"/>
</dbReference>
<dbReference type="Pfam" id="PF13006">
    <property type="entry name" value="Nterm_IS4"/>
    <property type="match status" value="1"/>
</dbReference>
<dbReference type="InterPro" id="IPR047952">
    <property type="entry name" value="Transpos_IS4"/>
</dbReference>
<dbReference type="SUPFAM" id="SSF53098">
    <property type="entry name" value="Ribonuclease H-like"/>
    <property type="match status" value="1"/>
</dbReference>
<keyword evidence="5" id="KW-1185">Reference proteome</keyword>
<dbReference type="NCBIfam" id="NF033592">
    <property type="entry name" value="transpos_IS4_1"/>
    <property type="match status" value="1"/>
</dbReference>
<dbReference type="PANTHER" id="PTHR37529">
    <property type="entry name" value="TRANSPOSASE INSG FOR INSERTION SEQUENCE ELEMENT IS4-RELATED"/>
    <property type="match status" value="1"/>
</dbReference>
<keyword evidence="1" id="KW-0812">Transmembrane</keyword>
<evidence type="ECO:0000313" key="4">
    <source>
        <dbReference type="EMBL" id="GEC29547.1"/>
    </source>
</evidence>
<sequence>MPFEMVDAALAETGTTQRRVRALPSRVVVYLLLAAALFADLGYPQVWTHMIAGLDLDPGDAGAGRVRVPSASALCQARRRIGAAPLRALFDLLRGPAGGPRTRGLWWRGLLICAIDGTQMCVPDSPANLAVYRRGGGHHGGTGYPMLRLVALVCCGTRTVIEAAFGSDRRSETAMTTGPSGLTAAMRPGMIVLADRHYGYAPTITALAATGADLLIRVRNNHRYRVEQYLPDGSFLSQIGSLPVRVVRVNVTIRTTAGRRCETYQLVTTVRDPSCSVLELARLYHQRWEIETSYFELKSTILRGRVLRARTPQGIDQEVYALLVTYQALRIAIADALAERPDLDPDRASFTIALTTARAQLTAAAGVLANPVDLIGVIGRRVLDALLPARRARTSPRVVKRAISNYTVKTSQNRVRGPSRTYTVEINTLAADDA</sequence>